<proteinExistence type="predicted"/>
<organism evidence="3 4">
    <name type="scientific">Tanacetum coccineum</name>
    <dbReference type="NCBI Taxonomy" id="301880"/>
    <lineage>
        <taxon>Eukaryota</taxon>
        <taxon>Viridiplantae</taxon>
        <taxon>Streptophyta</taxon>
        <taxon>Embryophyta</taxon>
        <taxon>Tracheophyta</taxon>
        <taxon>Spermatophyta</taxon>
        <taxon>Magnoliopsida</taxon>
        <taxon>eudicotyledons</taxon>
        <taxon>Gunneridae</taxon>
        <taxon>Pentapetalae</taxon>
        <taxon>asterids</taxon>
        <taxon>campanulids</taxon>
        <taxon>Asterales</taxon>
        <taxon>Asteraceae</taxon>
        <taxon>Asteroideae</taxon>
        <taxon>Anthemideae</taxon>
        <taxon>Anthemidinae</taxon>
        <taxon>Tanacetum</taxon>
    </lineage>
</organism>
<dbReference type="SUPFAM" id="SSF56672">
    <property type="entry name" value="DNA/RNA polymerases"/>
    <property type="match status" value="1"/>
</dbReference>
<dbReference type="CDD" id="cd09272">
    <property type="entry name" value="RNase_HI_RT_Ty1"/>
    <property type="match status" value="1"/>
</dbReference>
<feature type="domain" description="Reverse transcriptase Ty1/copia-type" evidence="2">
    <location>
        <begin position="185"/>
        <end position="253"/>
    </location>
</feature>
<name>A0ABQ4WZF6_9ASTR</name>
<sequence length="543" mass="62401">MMQESSECMTDSEIIASLIASLYSESSSKSRQARIDKKETGGKQETAIDEKAENTVKECTNWKDKKKDKEQEALLISEDTAFLPDIERKVLTVGILILRPGSPFSYMVLLTQLGLGKCYQTKVLLTLLLRRSTRDHHPSTRYSAHEYVLLTDGGKPECYAKAIEDEHKKEWFEAMEDEMNSLHENNTFELVKLPKGKRALKNKWVYKLKTEEHTYRPRYKARLVVKCFSQKRGIDFDEIFSPVVKMGSIRVVLRWIKWMSRQLFFMKFGDDDFIILLLYVDDMLIVGKNVERIAQLKLDLSKSFAMKDLGPAKQIIGIRIFRNRGAKKFHISQEQYIEKVLCRLSMDKDKVVSSHLTTNFKLTDKDCPSFKKNIEKMDRVLYASAVGSLMYVMVCTRPDLAHVVGVVSRFLSNPGGAVSWQSRLQKCVPLSTIKAEYMAATKACNELLWLKSFLQELGFKQQRHAVLCDNQSVIHLAKNSMFHKRTKHIEIRYHWIRDAIEDGMFELKEVHTDDNASDMLTMAVAREKLKVCCSIAGIANSSS</sequence>
<gene>
    <name evidence="3" type="ORF">Tco_0653103</name>
</gene>
<protein>
    <submittedName>
        <fullName evidence="3">Retrovirus-related pol polyprotein from transposon TNT 1-94</fullName>
    </submittedName>
</protein>
<dbReference type="Pfam" id="PF07727">
    <property type="entry name" value="RVT_2"/>
    <property type="match status" value="2"/>
</dbReference>
<comment type="caution">
    <text evidence="3">The sequence shown here is derived from an EMBL/GenBank/DDBJ whole genome shotgun (WGS) entry which is preliminary data.</text>
</comment>
<feature type="domain" description="Reverse transcriptase Ty1/copia-type" evidence="2">
    <location>
        <begin position="263"/>
        <end position="347"/>
    </location>
</feature>
<feature type="compositionally biased region" description="Basic and acidic residues" evidence="1">
    <location>
        <begin position="33"/>
        <end position="48"/>
    </location>
</feature>
<evidence type="ECO:0000256" key="1">
    <source>
        <dbReference type="SAM" id="MobiDB-lite"/>
    </source>
</evidence>
<reference evidence="3" key="2">
    <citation type="submission" date="2022-01" db="EMBL/GenBank/DDBJ databases">
        <authorList>
            <person name="Yamashiro T."/>
            <person name="Shiraishi A."/>
            <person name="Satake H."/>
            <person name="Nakayama K."/>
        </authorList>
    </citation>
    <scope>NUCLEOTIDE SEQUENCE</scope>
</reference>
<feature type="region of interest" description="Disordered" evidence="1">
    <location>
        <begin position="24"/>
        <end position="48"/>
    </location>
</feature>
<dbReference type="InterPro" id="IPR013103">
    <property type="entry name" value="RVT_2"/>
</dbReference>
<dbReference type="PANTHER" id="PTHR11439">
    <property type="entry name" value="GAG-POL-RELATED RETROTRANSPOSON"/>
    <property type="match status" value="1"/>
</dbReference>
<reference evidence="3" key="1">
    <citation type="journal article" date="2022" name="Int. J. Mol. Sci.">
        <title>Draft Genome of Tanacetum Coccineum: Genomic Comparison of Closely Related Tanacetum-Family Plants.</title>
        <authorList>
            <person name="Yamashiro T."/>
            <person name="Shiraishi A."/>
            <person name="Nakayama K."/>
            <person name="Satake H."/>
        </authorList>
    </citation>
    <scope>NUCLEOTIDE SEQUENCE</scope>
</reference>
<dbReference type="EMBL" id="BQNB010009070">
    <property type="protein sequence ID" value="GJS58319.1"/>
    <property type="molecule type" value="Genomic_DNA"/>
</dbReference>
<evidence type="ECO:0000313" key="3">
    <source>
        <dbReference type="EMBL" id="GJS58319.1"/>
    </source>
</evidence>
<accession>A0ABQ4WZF6</accession>
<dbReference type="Proteomes" id="UP001151760">
    <property type="component" value="Unassembled WGS sequence"/>
</dbReference>
<dbReference type="PANTHER" id="PTHR11439:SF467">
    <property type="entry name" value="INTEGRASE CATALYTIC DOMAIN-CONTAINING PROTEIN"/>
    <property type="match status" value="1"/>
</dbReference>
<evidence type="ECO:0000259" key="2">
    <source>
        <dbReference type="Pfam" id="PF07727"/>
    </source>
</evidence>
<keyword evidence="4" id="KW-1185">Reference proteome</keyword>
<dbReference type="InterPro" id="IPR043502">
    <property type="entry name" value="DNA/RNA_pol_sf"/>
</dbReference>
<evidence type="ECO:0000313" key="4">
    <source>
        <dbReference type="Proteomes" id="UP001151760"/>
    </source>
</evidence>